<dbReference type="Proteomes" id="UP000177354">
    <property type="component" value="Unassembled WGS sequence"/>
</dbReference>
<protein>
    <recommendedName>
        <fullName evidence="2">Glycosyltransferase 2-like domain-containing protein</fullName>
    </recommendedName>
</protein>
<dbReference type="CDD" id="cd00761">
    <property type="entry name" value="Glyco_tranf_GTA_type"/>
    <property type="match status" value="1"/>
</dbReference>
<dbReference type="InterPro" id="IPR029044">
    <property type="entry name" value="Nucleotide-diphossugar_trans"/>
</dbReference>
<evidence type="ECO:0000313" key="4">
    <source>
        <dbReference type="Proteomes" id="UP000177354"/>
    </source>
</evidence>
<proteinExistence type="predicted"/>
<comment type="caution">
    <text evidence="3">The sequence shown here is derived from an EMBL/GenBank/DDBJ whole genome shotgun (WGS) entry which is preliminary data.</text>
</comment>
<feature type="domain" description="Glycosyltransferase 2-like" evidence="2">
    <location>
        <begin position="22"/>
        <end position="178"/>
    </location>
</feature>
<dbReference type="Gene3D" id="3.90.550.10">
    <property type="entry name" value="Spore Coat Polysaccharide Biosynthesis Protein SpsA, Chain A"/>
    <property type="match status" value="1"/>
</dbReference>
<reference evidence="3 4" key="1">
    <citation type="journal article" date="2016" name="Nat. Commun.">
        <title>Thousands of microbial genomes shed light on interconnected biogeochemical processes in an aquifer system.</title>
        <authorList>
            <person name="Anantharaman K."/>
            <person name="Brown C.T."/>
            <person name="Hug L.A."/>
            <person name="Sharon I."/>
            <person name="Castelle C.J."/>
            <person name="Probst A.J."/>
            <person name="Thomas B.C."/>
            <person name="Singh A."/>
            <person name="Wilkins M.J."/>
            <person name="Karaoz U."/>
            <person name="Brodie E.L."/>
            <person name="Williams K.H."/>
            <person name="Hubbard S.S."/>
            <person name="Banfield J.F."/>
        </authorList>
    </citation>
    <scope>NUCLEOTIDE SEQUENCE [LARGE SCALE GENOMIC DNA]</scope>
</reference>
<gene>
    <name evidence="3" type="ORF">A2777_04180</name>
</gene>
<keyword evidence="1" id="KW-1133">Transmembrane helix</keyword>
<dbReference type="PANTHER" id="PTHR43685:SF2">
    <property type="entry name" value="GLYCOSYLTRANSFERASE 2-LIKE DOMAIN-CONTAINING PROTEIN"/>
    <property type="match status" value="1"/>
</dbReference>
<dbReference type="Pfam" id="PF00535">
    <property type="entry name" value="Glycos_transf_2"/>
    <property type="match status" value="1"/>
</dbReference>
<name>A0A1F5Z3K6_9BACT</name>
<keyword evidence="1" id="KW-0812">Transmembrane</keyword>
<evidence type="ECO:0000313" key="3">
    <source>
        <dbReference type="EMBL" id="OGG07038.1"/>
    </source>
</evidence>
<organism evidence="3 4">
    <name type="scientific">Candidatus Gottesmanbacteria bacterium RIFCSPHIGHO2_01_FULL_40_15</name>
    <dbReference type="NCBI Taxonomy" id="1798376"/>
    <lineage>
        <taxon>Bacteria</taxon>
        <taxon>Candidatus Gottesmaniibacteriota</taxon>
    </lineage>
</organism>
<dbReference type="SUPFAM" id="SSF53448">
    <property type="entry name" value="Nucleotide-diphospho-sugar transferases"/>
    <property type="match status" value="1"/>
</dbReference>
<dbReference type="AlphaFoldDB" id="A0A1F5Z3K6"/>
<accession>A0A1F5Z3K6</accession>
<sequence length="257" mass="29490">MVAENNITKYTEKETMPSPKISVVIPAYNEEKYLTVALDSFKNQTFKDFELIIADGGSTDRTEKITQKYNAKFITVKNSNVVRARDAGLKAARGEILVGADADTFYPPNHLATIFKKYESDGEIVALTGAAKMVNGPWWGVLIWDWTYKIIALFYRLTGKVLYAPAYNLSYRREKLLELGGYDTELDFGGDELDVTRRLKRVGKIAFSENLCPRTDGRRYKVGFFTFLFKHALFYYSLNYFLARYFHKSLIKAKPVR</sequence>
<dbReference type="GO" id="GO:0044010">
    <property type="term" value="P:single-species biofilm formation"/>
    <property type="evidence" value="ECO:0007669"/>
    <property type="project" value="TreeGrafter"/>
</dbReference>
<dbReference type="PANTHER" id="PTHR43685">
    <property type="entry name" value="GLYCOSYLTRANSFERASE"/>
    <property type="match status" value="1"/>
</dbReference>
<evidence type="ECO:0000256" key="1">
    <source>
        <dbReference type="SAM" id="Phobius"/>
    </source>
</evidence>
<dbReference type="InterPro" id="IPR050834">
    <property type="entry name" value="Glycosyltransf_2"/>
</dbReference>
<keyword evidence="1" id="KW-0472">Membrane</keyword>
<dbReference type="InterPro" id="IPR001173">
    <property type="entry name" value="Glyco_trans_2-like"/>
</dbReference>
<evidence type="ECO:0000259" key="2">
    <source>
        <dbReference type="Pfam" id="PF00535"/>
    </source>
</evidence>
<feature type="transmembrane region" description="Helical" evidence="1">
    <location>
        <begin position="222"/>
        <end position="242"/>
    </location>
</feature>
<dbReference type="EMBL" id="MFJF01000012">
    <property type="protein sequence ID" value="OGG07038.1"/>
    <property type="molecule type" value="Genomic_DNA"/>
</dbReference>